<dbReference type="Proteomes" id="UP000186806">
    <property type="component" value="Unassembled WGS sequence"/>
</dbReference>
<dbReference type="InterPro" id="IPR036250">
    <property type="entry name" value="AcylCo_DH-like_C"/>
</dbReference>
<protein>
    <submittedName>
        <fullName evidence="9">DNA alkylation response protein</fullName>
    </submittedName>
</protein>
<evidence type="ECO:0000313" key="10">
    <source>
        <dbReference type="Proteomes" id="UP000186806"/>
    </source>
</evidence>
<evidence type="ECO:0000256" key="2">
    <source>
        <dbReference type="ARBA" id="ARBA00009347"/>
    </source>
</evidence>
<dbReference type="PROSITE" id="PS00073">
    <property type="entry name" value="ACYL_COA_DH_2"/>
    <property type="match status" value="1"/>
</dbReference>
<accession>A0A1Q8TG92</accession>
<dbReference type="InterPro" id="IPR041504">
    <property type="entry name" value="AidB_N"/>
</dbReference>
<reference evidence="9 10" key="1">
    <citation type="submission" date="2016-12" db="EMBL/GenBank/DDBJ databases">
        <title>Draft genome sequences of strains Salinicola socius SMB35, Salinicola sp. MH3R3-1 and Chromohalobacter sp. SMB17 from the Verkhnekamsk potash mining region of Russia.</title>
        <authorList>
            <person name="Mavrodi D.V."/>
            <person name="Olsson B.E."/>
            <person name="Korsakova E.S."/>
            <person name="Pyankova A."/>
            <person name="Mavrodi O.V."/>
            <person name="Plotnikova E.G."/>
        </authorList>
    </citation>
    <scope>NUCLEOTIDE SEQUENCE [LARGE SCALE GENOMIC DNA]</scope>
    <source>
        <strain evidence="9 10">SMB17</strain>
    </source>
</reference>
<dbReference type="Pfam" id="PF00441">
    <property type="entry name" value="Acyl-CoA_dh_1"/>
    <property type="match status" value="1"/>
</dbReference>
<dbReference type="Gene3D" id="6.10.250.600">
    <property type="match status" value="1"/>
</dbReference>
<dbReference type="Pfam" id="PF02770">
    <property type="entry name" value="Acyl-CoA_dh_M"/>
    <property type="match status" value="1"/>
</dbReference>
<dbReference type="SUPFAM" id="SSF56645">
    <property type="entry name" value="Acyl-CoA dehydrogenase NM domain-like"/>
    <property type="match status" value="1"/>
</dbReference>
<dbReference type="GO" id="GO:0003995">
    <property type="term" value="F:acyl-CoA dehydrogenase activity"/>
    <property type="evidence" value="ECO:0007669"/>
    <property type="project" value="InterPro"/>
</dbReference>
<dbReference type="PANTHER" id="PTHR42707:SF3">
    <property type="entry name" value="ACYL-COA DEHYDROGENASE AIDB-RELATED"/>
    <property type="match status" value="1"/>
</dbReference>
<evidence type="ECO:0000313" key="9">
    <source>
        <dbReference type="EMBL" id="OLO12668.1"/>
    </source>
</evidence>
<evidence type="ECO:0000256" key="5">
    <source>
        <dbReference type="RuleBase" id="RU362125"/>
    </source>
</evidence>
<evidence type="ECO:0000259" key="6">
    <source>
        <dbReference type="Pfam" id="PF00441"/>
    </source>
</evidence>
<dbReference type="PANTHER" id="PTHR42707">
    <property type="entry name" value="ACYL-COA DEHYDROGENASE"/>
    <property type="match status" value="1"/>
</dbReference>
<comment type="caution">
    <text evidence="9">The sequence shown here is derived from an EMBL/GenBank/DDBJ whole genome shotgun (WGS) entry which is preliminary data.</text>
</comment>
<gene>
    <name evidence="9" type="ORF">BTW10_04215</name>
</gene>
<keyword evidence="5" id="KW-0560">Oxidoreductase</keyword>
<comment type="cofactor">
    <cofactor evidence="1 5">
        <name>FAD</name>
        <dbReference type="ChEBI" id="CHEBI:57692"/>
    </cofactor>
</comment>
<keyword evidence="10" id="KW-1185">Reference proteome</keyword>
<dbReference type="InterPro" id="IPR006089">
    <property type="entry name" value="Acyl-CoA_DH_CS"/>
</dbReference>
<proteinExistence type="inferred from homology"/>
<dbReference type="RefSeq" id="WP_075368307.1">
    <property type="nucleotide sequence ID" value="NZ_MSDQ01000006.1"/>
</dbReference>
<evidence type="ECO:0000256" key="3">
    <source>
        <dbReference type="ARBA" id="ARBA00022630"/>
    </source>
</evidence>
<name>A0A1Q8TG92_9GAMM</name>
<dbReference type="InterPro" id="IPR006091">
    <property type="entry name" value="Acyl-CoA_Oxase/DH_mid-dom"/>
</dbReference>
<evidence type="ECO:0000259" key="7">
    <source>
        <dbReference type="Pfam" id="PF02770"/>
    </source>
</evidence>
<dbReference type="EMBL" id="MSDQ01000006">
    <property type="protein sequence ID" value="OLO12668.1"/>
    <property type="molecule type" value="Genomic_DNA"/>
</dbReference>
<dbReference type="AlphaFoldDB" id="A0A1Q8TG92"/>
<dbReference type="STRING" id="223900.GCA_000821045_01984"/>
<keyword evidence="4 5" id="KW-0274">FAD</keyword>
<feature type="domain" description="Acyl-CoA dehydrogenase/oxidase C-terminal" evidence="6">
    <location>
        <begin position="290"/>
        <end position="445"/>
    </location>
</feature>
<dbReference type="Gene3D" id="2.40.110.20">
    <property type="match status" value="1"/>
</dbReference>
<evidence type="ECO:0000259" key="8">
    <source>
        <dbReference type="Pfam" id="PF18158"/>
    </source>
</evidence>
<dbReference type="InterPro" id="IPR009100">
    <property type="entry name" value="AcylCoA_DH/oxidase_NM_dom_sf"/>
</dbReference>
<dbReference type="Gene3D" id="1.20.140.10">
    <property type="entry name" value="Butyryl-CoA Dehydrogenase, subunit A, domain 3"/>
    <property type="match status" value="1"/>
</dbReference>
<feature type="domain" description="Acyl-CoA oxidase/dehydrogenase middle" evidence="7">
    <location>
        <begin position="186"/>
        <end position="280"/>
    </location>
</feature>
<evidence type="ECO:0000256" key="1">
    <source>
        <dbReference type="ARBA" id="ARBA00001974"/>
    </source>
</evidence>
<dbReference type="SUPFAM" id="SSF47203">
    <property type="entry name" value="Acyl-CoA dehydrogenase C-terminal domain-like"/>
    <property type="match status" value="1"/>
</dbReference>
<feature type="domain" description="Adaptive response protein AidB N-terminal" evidence="8">
    <location>
        <begin position="17"/>
        <end position="172"/>
    </location>
</feature>
<dbReference type="InterPro" id="IPR052904">
    <property type="entry name" value="Acyl-CoA_dehydrogenase-like"/>
</dbReference>
<sequence length="550" mass="60672">MADHAARTHLATHEVTNQPLLGDDHDLLAEDIALRETLAREAPAWVATRLAPLAREAGRDTWQAIADEANRHPPELRLFDRYGRRLDEVHYTEAYHRLMHLACDGGWQAVAWEHEGNGGHQAHVAALYLLTQVEPGFCCPITMTHAAYPVLRHDSAILETWGPRLLANDYDPRALPAGDKRAATFGMAMTEKQGGSDVRRNTTHATRQPDGSVRLTGHKWFCSAPMSDAFLTLAQDDAGLGCFLVPRFRPDGERNGIQLQRLKDKCGNRANASAEIEYADAWAHPIGEPGRGVATILEMVQQTRLDAATAPAGMMRQATLEAWRHVQGREAFGKRLADQPLMQRVIADLALETEASLALCLRTARAFDGASRDPHEHALARLLPALAKFWHNKRGPAFMAEAMECLGGIGYVEEAPLARLYREAPVNSIWEGSGNVMCLDVMRVLARHPESIAALRQELALARGAHPDFDRALEALERRLKATPDVLEAQARWLTQRLAQCLQAALLLRHAPAAIGETFCAARLGEETSPLFGILPSHAPLDAILERIET</sequence>
<dbReference type="Pfam" id="PF18158">
    <property type="entry name" value="AidB_N"/>
    <property type="match status" value="1"/>
</dbReference>
<dbReference type="InterPro" id="IPR009075">
    <property type="entry name" value="AcylCo_DH/oxidase_C"/>
</dbReference>
<comment type="similarity">
    <text evidence="2 5">Belongs to the acyl-CoA dehydrogenase family.</text>
</comment>
<organism evidence="9 10">
    <name type="scientific">Chromohalobacter japonicus</name>
    <dbReference type="NCBI Taxonomy" id="223900"/>
    <lineage>
        <taxon>Bacteria</taxon>
        <taxon>Pseudomonadati</taxon>
        <taxon>Pseudomonadota</taxon>
        <taxon>Gammaproteobacteria</taxon>
        <taxon>Oceanospirillales</taxon>
        <taxon>Halomonadaceae</taxon>
        <taxon>Chromohalobacter</taxon>
    </lineage>
</organism>
<keyword evidence="3 5" id="KW-0285">Flavoprotein</keyword>
<evidence type="ECO:0000256" key="4">
    <source>
        <dbReference type="ARBA" id="ARBA00022827"/>
    </source>
</evidence>